<evidence type="ECO:0000256" key="4">
    <source>
        <dbReference type="PROSITE-ProRule" id="PRU00134"/>
    </source>
</evidence>
<accession>A0A6A4I434</accession>
<dbReference type="InterPro" id="IPR002893">
    <property type="entry name" value="Znf_MYND"/>
</dbReference>
<evidence type="ECO:0000256" key="2">
    <source>
        <dbReference type="ARBA" id="ARBA00022771"/>
    </source>
</evidence>
<dbReference type="GO" id="GO:0008270">
    <property type="term" value="F:zinc ion binding"/>
    <property type="evidence" value="ECO:0007669"/>
    <property type="project" value="UniProtKB-KW"/>
</dbReference>
<gene>
    <name evidence="6" type="ORF">BT96DRAFT_917274</name>
</gene>
<dbReference type="PROSITE" id="PS50865">
    <property type="entry name" value="ZF_MYND_2"/>
    <property type="match status" value="1"/>
</dbReference>
<evidence type="ECO:0000313" key="6">
    <source>
        <dbReference type="EMBL" id="KAE9403917.1"/>
    </source>
</evidence>
<keyword evidence="3" id="KW-0862">Zinc</keyword>
<feature type="domain" description="MYND-type" evidence="5">
    <location>
        <begin position="195"/>
        <end position="243"/>
    </location>
</feature>
<evidence type="ECO:0000259" key="5">
    <source>
        <dbReference type="PROSITE" id="PS50865"/>
    </source>
</evidence>
<keyword evidence="2 4" id="KW-0863">Zinc-finger</keyword>
<dbReference type="Pfam" id="PF01753">
    <property type="entry name" value="zf-MYND"/>
    <property type="match status" value="1"/>
</dbReference>
<evidence type="ECO:0000313" key="7">
    <source>
        <dbReference type="Proteomes" id="UP000799118"/>
    </source>
</evidence>
<dbReference type="SUPFAM" id="SSF144232">
    <property type="entry name" value="HIT/MYND zinc finger-like"/>
    <property type="match status" value="1"/>
</dbReference>
<evidence type="ECO:0000256" key="1">
    <source>
        <dbReference type="ARBA" id="ARBA00022723"/>
    </source>
</evidence>
<keyword evidence="1" id="KW-0479">Metal-binding</keyword>
<evidence type="ECO:0000256" key="3">
    <source>
        <dbReference type="ARBA" id="ARBA00022833"/>
    </source>
</evidence>
<reference evidence="6" key="1">
    <citation type="journal article" date="2019" name="Environ. Microbiol.">
        <title>Fungal ecological strategies reflected in gene transcription - a case study of two litter decomposers.</title>
        <authorList>
            <person name="Barbi F."/>
            <person name="Kohler A."/>
            <person name="Barry K."/>
            <person name="Baskaran P."/>
            <person name="Daum C."/>
            <person name="Fauchery L."/>
            <person name="Ihrmark K."/>
            <person name="Kuo A."/>
            <person name="LaButti K."/>
            <person name="Lipzen A."/>
            <person name="Morin E."/>
            <person name="Grigoriev I.V."/>
            <person name="Henrissat B."/>
            <person name="Lindahl B."/>
            <person name="Martin F."/>
        </authorList>
    </citation>
    <scope>NUCLEOTIDE SEQUENCE</scope>
    <source>
        <strain evidence="6">JB14</strain>
    </source>
</reference>
<organism evidence="6 7">
    <name type="scientific">Gymnopus androsaceus JB14</name>
    <dbReference type="NCBI Taxonomy" id="1447944"/>
    <lineage>
        <taxon>Eukaryota</taxon>
        <taxon>Fungi</taxon>
        <taxon>Dikarya</taxon>
        <taxon>Basidiomycota</taxon>
        <taxon>Agaricomycotina</taxon>
        <taxon>Agaricomycetes</taxon>
        <taxon>Agaricomycetidae</taxon>
        <taxon>Agaricales</taxon>
        <taxon>Marasmiineae</taxon>
        <taxon>Omphalotaceae</taxon>
        <taxon>Gymnopus</taxon>
    </lineage>
</organism>
<dbReference type="Gene3D" id="6.10.140.2220">
    <property type="match status" value="1"/>
</dbReference>
<proteinExistence type="predicted"/>
<keyword evidence="7" id="KW-1185">Reference proteome</keyword>
<name>A0A6A4I434_9AGAR</name>
<protein>
    <recommendedName>
        <fullName evidence="5">MYND-type domain-containing protein</fullName>
    </recommendedName>
</protein>
<dbReference type="EMBL" id="ML769421">
    <property type="protein sequence ID" value="KAE9403917.1"/>
    <property type="molecule type" value="Genomic_DNA"/>
</dbReference>
<dbReference type="AlphaFoldDB" id="A0A6A4I434"/>
<dbReference type="Proteomes" id="UP000799118">
    <property type="component" value="Unassembled WGS sequence"/>
</dbReference>
<dbReference type="OrthoDB" id="2212237at2759"/>
<sequence length="394" mass="45117">MCIQESTNLRRQLLQMDIVGLTIRIIARFACQPASLTDSSAEKDIEDCLSRAFTIVGVCFGFFDYVLGDASIMSVKTALDNDILIHVLRAQRLLDAAEQRTLAIDSSLAGTLEERLFHTIRLFIPYLPYPSVLRRVSRTIESVERLRLLEKYGVKGSASHTRSIGDAWAILCMEQNFNRSMTRGSPDYTYRVCASVNCPHKYSRSSFKLLRCSGCQQTYYCSRACQILDWKQRPEHLSHKVICARIVHDRRACISVPVNAQDLHAASGVVMTRMLVLDERDKRVTELIREYNRSKAPSKFVDDTHCSRTTVQLDFRKYPPKFKVLPFIEVLSLHPEETEHREAMLWGILSTLPSGWTDVFQKAKEEDMTLVYTILPHSLFSRTVLVGPWNLHPR</sequence>